<protein>
    <submittedName>
        <fullName evidence="1">Uncharacterized protein</fullName>
    </submittedName>
</protein>
<dbReference type="EMBL" id="LR797210">
    <property type="protein sequence ID" value="CAB4194375.1"/>
    <property type="molecule type" value="Genomic_DNA"/>
</dbReference>
<evidence type="ECO:0000313" key="1">
    <source>
        <dbReference type="EMBL" id="CAB4194375.1"/>
    </source>
</evidence>
<proteinExistence type="predicted"/>
<sequence length="105" mass="12241">MNKQSLWLTPQQYPNPNRQAFDAEVKTFFGLPPKAKWPPEGMAKRTIQGIECWVEPKEETRFEMRWGKNRAVKSSKHRTFGICPACGKTVPLGRMQQHAKIHKEY</sequence>
<accession>A0A6J5RPX8</accession>
<reference evidence="1" key="1">
    <citation type="submission" date="2020-05" db="EMBL/GenBank/DDBJ databases">
        <authorList>
            <person name="Chiriac C."/>
            <person name="Salcher M."/>
            <person name="Ghai R."/>
            <person name="Kavagutti S V."/>
        </authorList>
    </citation>
    <scope>NUCLEOTIDE SEQUENCE</scope>
</reference>
<gene>
    <name evidence="1" type="ORF">UFOVP1254_29</name>
</gene>
<organism evidence="1">
    <name type="scientific">uncultured Caudovirales phage</name>
    <dbReference type="NCBI Taxonomy" id="2100421"/>
    <lineage>
        <taxon>Viruses</taxon>
        <taxon>Duplodnaviria</taxon>
        <taxon>Heunggongvirae</taxon>
        <taxon>Uroviricota</taxon>
        <taxon>Caudoviricetes</taxon>
        <taxon>Peduoviridae</taxon>
        <taxon>Maltschvirus</taxon>
        <taxon>Maltschvirus maltsch</taxon>
    </lineage>
</organism>
<name>A0A6J5RPX8_9CAUD</name>